<protein>
    <submittedName>
        <fullName evidence="3">Uncharacterized protein</fullName>
    </submittedName>
</protein>
<keyword evidence="2" id="KW-0812">Transmembrane</keyword>
<keyword evidence="2" id="KW-1133">Transmembrane helix</keyword>
<accession>A0A2P8D071</accession>
<evidence type="ECO:0000256" key="1">
    <source>
        <dbReference type="SAM" id="MobiDB-lite"/>
    </source>
</evidence>
<feature type="compositionally biased region" description="Basic and acidic residues" evidence="1">
    <location>
        <begin position="78"/>
        <end position="89"/>
    </location>
</feature>
<evidence type="ECO:0000256" key="2">
    <source>
        <dbReference type="SAM" id="Phobius"/>
    </source>
</evidence>
<feature type="transmembrane region" description="Helical" evidence="2">
    <location>
        <begin position="12"/>
        <end position="31"/>
    </location>
</feature>
<gene>
    <name evidence="3" type="ORF">CLV30_13812</name>
</gene>
<keyword evidence="4" id="KW-1185">Reference proteome</keyword>
<evidence type="ECO:0000313" key="3">
    <source>
        <dbReference type="EMBL" id="PSK90587.1"/>
    </source>
</evidence>
<dbReference type="AlphaFoldDB" id="A0A2P8D071"/>
<sequence length="104" mass="11540">MSNTVTSPQPLIWLTIILVVTTVAAAALAVWQWRLARRRHQALHDLVAMFGRFGPDELPTIGEAYNVGYSDGKVRGRRDERRARLEAAEATRSARTPAEGGDVR</sequence>
<keyword evidence="2" id="KW-0472">Membrane</keyword>
<comment type="caution">
    <text evidence="3">The sequence shown here is derived from an EMBL/GenBank/DDBJ whole genome shotgun (WGS) entry which is preliminary data.</text>
</comment>
<dbReference type="EMBL" id="PYGE01000038">
    <property type="protein sequence ID" value="PSK90587.1"/>
    <property type="molecule type" value="Genomic_DNA"/>
</dbReference>
<name>A0A2P8D071_9ACTN</name>
<evidence type="ECO:0000313" key="4">
    <source>
        <dbReference type="Proteomes" id="UP000243528"/>
    </source>
</evidence>
<dbReference type="Proteomes" id="UP000243528">
    <property type="component" value="Unassembled WGS sequence"/>
</dbReference>
<feature type="compositionally biased region" description="Low complexity" evidence="1">
    <location>
        <begin position="90"/>
        <end position="104"/>
    </location>
</feature>
<reference evidence="3 4" key="1">
    <citation type="submission" date="2018-03" db="EMBL/GenBank/DDBJ databases">
        <title>Genomic Encyclopedia of Archaeal and Bacterial Type Strains, Phase II (KMG-II): from individual species to whole genera.</title>
        <authorList>
            <person name="Goeker M."/>
        </authorList>
    </citation>
    <scope>NUCLEOTIDE SEQUENCE [LARGE SCALE GENOMIC DNA]</scope>
    <source>
        <strain evidence="3 4">DSM 45211</strain>
    </source>
</reference>
<feature type="region of interest" description="Disordered" evidence="1">
    <location>
        <begin position="78"/>
        <end position="104"/>
    </location>
</feature>
<dbReference type="RefSeq" id="WP_129711023.1">
    <property type="nucleotide sequence ID" value="NZ_PYGE01000038.1"/>
</dbReference>
<organism evidence="3 4">
    <name type="scientific">Haloactinopolyspora alba</name>
    <dbReference type="NCBI Taxonomy" id="648780"/>
    <lineage>
        <taxon>Bacteria</taxon>
        <taxon>Bacillati</taxon>
        <taxon>Actinomycetota</taxon>
        <taxon>Actinomycetes</taxon>
        <taxon>Jiangellales</taxon>
        <taxon>Jiangellaceae</taxon>
        <taxon>Haloactinopolyspora</taxon>
    </lineage>
</organism>
<proteinExistence type="predicted"/>